<dbReference type="Gene3D" id="1.10.10.60">
    <property type="entry name" value="Homeodomain-like"/>
    <property type="match status" value="1"/>
</dbReference>
<evidence type="ECO:0000313" key="10">
    <source>
        <dbReference type="EMBL" id="KAH3868476.1"/>
    </source>
</evidence>
<accession>A0A9D4M2N7</accession>
<dbReference type="SUPFAM" id="SSF46689">
    <property type="entry name" value="Homeodomain-like"/>
    <property type="match status" value="1"/>
</dbReference>
<dbReference type="GO" id="GO:0005634">
    <property type="term" value="C:nucleus"/>
    <property type="evidence" value="ECO:0007669"/>
    <property type="project" value="UniProtKB-SubCell"/>
</dbReference>
<evidence type="ECO:0000256" key="6">
    <source>
        <dbReference type="PROSITE-ProRule" id="PRU00108"/>
    </source>
</evidence>
<organism evidence="10 11">
    <name type="scientific">Dreissena polymorpha</name>
    <name type="common">Zebra mussel</name>
    <name type="synonym">Mytilus polymorpha</name>
    <dbReference type="NCBI Taxonomy" id="45954"/>
    <lineage>
        <taxon>Eukaryota</taxon>
        <taxon>Metazoa</taxon>
        <taxon>Spiralia</taxon>
        <taxon>Lophotrochozoa</taxon>
        <taxon>Mollusca</taxon>
        <taxon>Bivalvia</taxon>
        <taxon>Autobranchia</taxon>
        <taxon>Heteroconchia</taxon>
        <taxon>Euheterodonta</taxon>
        <taxon>Imparidentia</taxon>
        <taxon>Neoheterodontei</taxon>
        <taxon>Myida</taxon>
        <taxon>Dreissenoidea</taxon>
        <taxon>Dreissenidae</taxon>
        <taxon>Dreissena</taxon>
    </lineage>
</organism>
<evidence type="ECO:0000259" key="9">
    <source>
        <dbReference type="PROSITE" id="PS50071"/>
    </source>
</evidence>
<evidence type="ECO:0000256" key="8">
    <source>
        <dbReference type="SAM" id="MobiDB-lite"/>
    </source>
</evidence>
<keyword evidence="4 6" id="KW-0371">Homeobox</keyword>
<dbReference type="AlphaFoldDB" id="A0A9D4M2N7"/>
<reference evidence="10" key="1">
    <citation type="journal article" date="2019" name="bioRxiv">
        <title>The Genome of the Zebra Mussel, Dreissena polymorpha: A Resource for Invasive Species Research.</title>
        <authorList>
            <person name="McCartney M.A."/>
            <person name="Auch B."/>
            <person name="Kono T."/>
            <person name="Mallez S."/>
            <person name="Zhang Y."/>
            <person name="Obille A."/>
            <person name="Becker A."/>
            <person name="Abrahante J.E."/>
            <person name="Garbe J."/>
            <person name="Badalamenti J.P."/>
            <person name="Herman A."/>
            <person name="Mangelson H."/>
            <person name="Liachko I."/>
            <person name="Sullivan S."/>
            <person name="Sone E.D."/>
            <person name="Koren S."/>
            <person name="Silverstein K.A.T."/>
            <person name="Beckman K.B."/>
            <person name="Gohl D.M."/>
        </authorList>
    </citation>
    <scope>NUCLEOTIDE SEQUENCE</scope>
    <source>
        <strain evidence="10">Duluth1</strain>
        <tissue evidence="10">Whole animal</tissue>
    </source>
</reference>
<name>A0A9D4M2N7_DREPO</name>
<dbReference type="PANTHER" id="PTHR45793:SF5">
    <property type="entry name" value="HOMEOTIC PROTEIN OCELLILESS"/>
    <property type="match status" value="1"/>
</dbReference>
<dbReference type="PANTHER" id="PTHR45793">
    <property type="entry name" value="HOMEOBOX PROTEIN"/>
    <property type="match status" value="1"/>
</dbReference>
<dbReference type="Proteomes" id="UP000828390">
    <property type="component" value="Unassembled WGS sequence"/>
</dbReference>
<dbReference type="Pfam" id="PF00046">
    <property type="entry name" value="Homeodomain"/>
    <property type="match status" value="1"/>
</dbReference>
<sequence length="275" mass="31329">MEQSTQCATADSSAQNEPHRRERTTFTRDQLRVLESIFSKTKYPETEVRELLSKKLDLTKDHILIWFKNRRAKSRNQQKKKIGSTRPYFAKETNIKHKAIPAEDLASLVTFCFPPSSHVSAESNAGCKDTFILPDVPSVYCTEPDYFDVDEITEVTPIYDEVIYIPPIVSFDTPFPSDDKVSEQQLMCYQQYSESELTHQSLRCASEFNRQALQYSNPTSAECNLTSRCSSSTLSIMDLLGLNLPNMKVADALPEDLQSISFSDLLNYEQHNIAD</sequence>
<dbReference type="SMART" id="SM00389">
    <property type="entry name" value="HOX"/>
    <property type="match status" value="1"/>
</dbReference>
<dbReference type="CDD" id="cd00086">
    <property type="entry name" value="homeodomain"/>
    <property type="match status" value="1"/>
</dbReference>
<comment type="subcellular location">
    <subcellularLocation>
        <location evidence="1 6 7">Nucleus</location>
    </subcellularLocation>
</comment>
<gene>
    <name evidence="10" type="ORF">DPMN_031626</name>
</gene>
<feature type="DNA-binding region" description="Homeobox" evidence="6">
    <location>
        <begin position="19"/>
        <end position="78"/>
    </location>
</feature>
<dbReference type="GO" id="GO:0000978">
    <property type="term" value="F:RNA polymerase II cis-regulatory region sequence-specific DNA binding"/>
    <property type="evidence" value="ECO:0007669"/>
    <property type="project" value="TreeGrafter"/>
</dbReference>
<keyword evidence="11" id="KW-1185">Reference proteome</keyword>
<dbReference type="InterPro" id="IPR001356">
    <property type="entry name" value="HD"/>
</dbReference>
<keyword evidence="3 6" id="KW-0238">DNA-binding</keyword>
<feature type="domain" description="Homeobox" evidence="9">
    <location>
        <begin position="17"/>
        <end position="77"/>
    </location>
</feature>
<dbReference type="GO" id="GO:0000981">
    <property type="term" value="F:DNA-binding transcription factor activity, RNA polymerase II-specific"/>
    <property type="evidence" value="ECO:0007669"/>
    <property type="project" value="TreeGrafter"/>
</dbReference>
<proteinExistence type="predicted"/>
<comment type="caution">
    <text evidence="10">The sequence shown here is derived from an EMBL/GenBank/DDBJ whole genome shotgun (WGS) entry which is preliminary data.</text>
</comment>
<dbReference type="InterPro" id="IPR009057">
    <property type="entry name" value="Homeodomain-like_sf"/>
</dbReference>
<evidence type="ECO:0000256" key="1">
    <source>
        <dbReference type="ARBA" id="ARBA00004123"/>
    </source>
</evidence>
<dbReference type="EMBL" id="JAIWYP010000002">
    <property type="protein sequence ID" value="KAH3868476.1"/>
    <property type="molecule type" value="Genomic_DNA"/>
</dbReference>
<evidence type="ECO:0000256" key="5">
    <source>
        <dbReference type="ARBA" id="ARBA00023242"/>
    </source>
</evidence>
<keyword evidence="5 6" id="KW-0539">Nucleus</keyword>
<evidence type="ECO:0000256" key="4">
    <source>
        <dbReference type="ARBA" id="ARBA00023155"/>
    </source>
</evidence>
<evidence type="ECO:0000256" key="3">
    <source>
        <dbReference type="ARBA" id="ARBA00023125"/>
    </source>
</evidence>
<feature type="region of interest" description="Disordered" evidence="8">
    <location>
        <begin position="1"/>
        <end position="25"/>
    </location>
</feature>
<keyword evidence="2" id="KW-0217">Developmental protein</keyword>
<dbReference type="PROSITE" id="PS50071">
    <property type="entry name" value="HOMEOBOX_2"/>
    <property type="match status" value="1"/>
</dbReference>
<protein>
    <recommendedName>
        <fullName evidence="9">Homeobox domain-containing protein</fullName>
    </recommendedName>
</protein>
<feature type="compositionally biased region" description="Polar residues" evidence="8">
    <location>
        <begin position="1"/>
        <end position="16"/>
    </location>
</feature>
<reference evidence="10" key="2">
    <citation type="submission" date="2020-11" db="EMBL/GenBank/DDBJ databases">
        <authorList>
            <person name="McCartney M.A."/>
            <person name="Auch B."/>
            <person name="Kono T."/>
            <person name="Mallez S."/>
            <person name="Becker A."/>
            <person name="Gohl D.M."/>
            <person name="Silverstein K.A.T."/>
            <person name="Koren S."/>
            <person name="Bechman K.B."/>
            <person name="Herman A."/>
            <person name="Abrahante J.E."/>
            <person name="Garbe J."/>
        </authorList>
    </citation>
    <scope>NUCLEOTIDE SEQUENCE</scope>
    <source>
        <strain evidence="10">Duluth1</strain>
        <tissue evidence="10">Whole animal</tissue>
    </source>
</reference>
<evidence type="ECO:0000256" key="2">
    <source>
        <dbReference type="ARBA" id="ARBA00022473"/>
    </source>
</evidence>
<evidence type="ECO:0000256" key="7">
    <source>
        <dbReference type="RuleBase" id="RU000682"/>
    </source>
</evidence>
<evidence type="ECO:0000313" key="11">
    <source>
        <dbReference type="Proteomes" id="UP000828390"/>
    </source>
</evidence>